<name>A0ABW8UPW6_9RHOB</name>
<evidence type="ECO:0000313" key="8">
    <source>
        <dbReference type="Proteomes" id="UP001627408"/>
    </source>
</evidence>
<dbReference type="EMBL" id="JBHDIY010000002">
    <property type="protein sequence ID" value="MFL4469153.1"/>
    <property type="molecule type" value="Genomic_DNA"/>
</dbReference>
<protein>
    <recommendedName>
        <fullName evidence="4">Glutathione peroxidase</fullName>
    </recommendedName>
</protein>
<evidence type="ECO:0000256" key="5">
    <source>
        <dbReference type="SAM" id="SignalP"/>
    </source>
</evidence>
<comment type="similarity">
    <text evidence="1 4">Belongs to the glutathione peroxidase family.</text>
</comment>
<evidence type="ECO:0000313" key="7">
    <source>
        <dbReference type="EMBL" id="MFL4469153.1"/>
    </source>
</evidence>
<dbReference type="RefSeq" id="WP_407594158.1">
    <property type="nucleotide sequence ID" value="NZ_JBHDIY010000002.1"/>
</dbReference>
<dbReference type="PROSITE" id="PS00460">
    <property type="entry name" value="GLUTATHIONE_PEROXID_1"/>
    <property type="match status" value="1"/>
</dbReference>
<comment type="caution">
    <text evidence="7">The sequence shown here is derived from an EMBL/GenBank/DDBJ whole genome shotgun (WGS) entry which is preliminary data.</text>
</comment>
<keyword evidence="8" id="KW-1185">Reference proteome</keyword>
<sequence>MYRAIVALVFMFVGQLAAAGMPDVSFPSIDGGQIHMSDWDGQPVLVVNTASQCAFTGQYAELQALYDAYRADGLIVLAVPSDDFRQELDSAEEVKEFCEMNFGLDMPMTDIMQVKGADAHPLYQTVKDITGFVPKWNFSKILFAPDGEVIATWGSRTPPMSAPIRRAVTDALTRQ</sequence>
<evidence type="ECO:0000256" key="3">
    <source>
        <dbReference type="ARBA" id="ARBA00023002"/>
    </source>
</evidence>
<dbReference type="PROSITE" id="PS51355">
    <property type="entry name" value="GLUTATHIONE_PEROXID_3"/>
    <property type="match status" value="1"/>
</dbReference>
<keyword evidence="5" id="KW-0732">Signal</keyword>
<dbReference type="Pfam" id="PF00255">
    <property type="entry name" value="GSHPx"/>
    <property type="match status" value="1"/>
</dbReference>
<dbReference type="PRINTS" id="PR01011">
    <property type="entry name" value="GLUTPROXDASE"/>
</dbReference>
<organism evidence="7 8">
    <name type="scientific">Tateyamaria armeniaca</name>
    <dbReference type="NCBI Taxonomy" id="2518930"/>
    <lineage>
        <taxon>Bacteria</taxon>
        <taxon>Pseudomonadati</taxon>
        <taxon>Pseudomonadota</taxon>
        <taxon>Alphaproteobacteria</taxon>
        <taxon>Rhodobacterales</taxon>
        <taxon>Roseobacteraceae</taxon>
        <taxon>Tateyamaria</taxon>
    </lineage>
</organism>
<evidence type="ECO:0000256" key="1">
    <source>
        <dbReference type="ARBA" id="ARBA00006926"/>
    </source>
</evidence>
<dbReference type="PROSITE" id="PS51352">
    <property type="entry name" value="THIOREDOXIN_2"/>
    <property type="match status" value="1"/>
</dbReference>
<gene>
    <name evidence="7" type="ORF">ACERZ8_04450</name>
</gene>
<evidence type="ECO:0000259" key="6">
    <source>
        <dbReference type="PROSITE" id="PS51352"/>
    </source>
</evidence>
<proteinExistence type="inferred from homology"/>
<dbReference type="Proteomes" id="UP001627408">
    <property type="component" value="Unassembled WGS sequence"/>
</dbReference>
<dbReference type="InterPro" id="IPR000889">
    <property type="entry name" value="Glutathione_peroxidase"/>
</dbReference>
<keyword evidence="3 4" id="KW-0560">Oxidoreductase</keyword>
<dbReference type="InterPro" id="IPR029759">
    <property type="entry name" value="GPX_AS"/>
</dbReference>
<dbReference type="PIRSF" id="PIRSF000303">
    <property type="entry name" value="Glutathion_perox"/>
    <property type="match status" value="1"/>
</dbReference>
<feature type="signal peptide" evidence="5">
    <location>
        <begin position="1"/>
        <end position="18"/>
    </location>
</feature>
<reference evidence="7 8" key="1">
    <citation type="submission" date="2024-08" db="EMBL/GenBank/DDBJ databases">
        <title>Tateyamaria sp. nov., isolated from marine algae.</title>
        <authorList>
            <person name="Choi B.J."/>
            <person name="Kim J.M."/>
            <person name="Lee J.K."/>
            <person name="Choi D.G."/>
            <person name="Bayburt H."/>
            <person name="Baek J.H."/>
            <person name="Han D.M."/>
            <person name="Jeon C.O."/>
        </authorList>
    </citation>
    <scope>NUCLEOTIDE SEQUENCE [LARGE SCALE GENOMIC DNA]</scope>
    <source>
        <strain evidence="7 8">KMU-156</strain>
    </source>
</reference>
<dbReference type="PANTHER" id="PTHR11592">
    <property type="entry name" value="GLUTATHIONE PEROXIDASE"/>
    <property type="match status" value="1"/>
</dbReference>
<feature type="domain" description="Thioredoxin" evidence="6">
    <location>
        <begin position="15"/>
        <end position="173"/>
    </location>
</feature>
<dbReference type="InterPro" id="IPR036249">
    <property type="entry name" value="Thioredoxin-like_sf"/>
</dbReference>
<evidence type="ECO:0000256" key="4">
    <source>
        <dbReference type="RuleBase" id="RU000499"/>
    </source>
</evidence>
<feature type="chain" id="PRO_5047071308" description="Glutathione peroxidase" evidence="5">
    <location>
        <begin position="19"/>
        <end position="175"/>
    </location>
</feature>
<dbReference type="SUPFAM" id="SSF52833">
    <property type="entry name" value="Thioredoxin-like"/>
    <property type="match status" value="1"/>
</dbReference>
<evidence type="ECO:0000256" key="2">
    <source>
        <dbReference type="ARBA" id="ARBA00022559"/>
    </source>
</evidence>
<dbReference type="InterPro" id="IPR013766">
    <property type="entry name" value="Thioredoxin_domain"/>
</dbReference>
<dbReference type="Gene3D" id="3.40.30.10">
    <property type="entry name" value="Glutaredoxin"/>
    <property type="match status" value="1"/>
</dbReference>
<accession>A0ABW8UPW6</accession>
<dbReference type="PANTHER" id="PTHR11592:SF78">
    <property type="entry name" value="GLUTATHIONE PEROXIDASE"/>
    <property type="match status" value="1"/>
</dbReference>
<keyword evidence="2 4" id="KW-0575">Peroxidase</keyword>
<dbReference type="GO" id="GO:0004601">
    <property type="term" value="F:peroxidase activity"/>
    <property type="evidence" value="ECO:0007669"/>
    <property type="project" value="UniProtKB-KW"/>
</dbReference>
<dbReference type="CDD" id="cd00340">
    <property type="entry name" value="GSH_Peroxidase"/>
    <property type="match status" value="1"/>
</dbReference>